<dbReference type="SUPFAM" id="SSF56801">
    <property type="entry name" value="Acetyl-CoA synthetase-like"/>
    <property type="match status" value="1"/>
</dbReference>
<dbReference type="Gene3D" id="3.40.50.12780">
    <property type="entry name" value="N-terminal domain of ligase-like"/>
    <property type="match status" value="1"/>
</dbReference>
<organism evidence="2">
    <name type="scientific">marine metagenome</name>
    <dbReference type="NCBI Taxonomy" id="408172"/>
    <lineage>
        <taxon>unclassified sequences</taxon>
        <taxon>metagenomes</taxon>
        <taxon>ecological metagenomes</taxon>
    </lineage>
</organism>
<evidence type="ECO:0000259" key="1">
    <source>
        <dbReference type="Pfam" id="PF04443"/>
    </source>
</evidence>
<gene>
    <name evidence="2" type="ORF">METZ01_LOCUS193423</name>
</gene>
<evidence type="ECO:0000313" key="2">
    <source>
        <dbReference type="EMBL" id="SVB40569.1"/>
    </source>
</evidence>
<accession>A0A382DQT9</accession>
<sequence>MSDDFEGLSQDLQVAFGEGAGEPWTDDVFNEWAMRVFAHQFESNTAYGAYALRRGVTPSTVRHWHEVPPVPAAAFKSLPLISGDPTRVQRVFRTSGTTRGHEGRGEHYVLDLDLYRASLVPTMRSHIYRGGLNLRLLAIVPDPLEARDSSLSFMLGEALVSLSGGEGGFFVAESGGMNSEGLRDALMETTLEQQPVLLAATASALVHWLDWMREARVCFDLPAGSIIMETGGFKGRSRMLSRIDFYRELSKSHGVPIQNILSEYGMTELLSQYYEVWAPGIVNTDFQERHHVGPPWLRARVLDPITLEAVPAGEPGLLCHYDLANAGSVMAVLTEDLGVAGKEGMRLLGRATGAEPRGCSLAMDALLSSKEIQ</sequence>
<feature type="domain" description="Acyl-protein synthetase LuxE" evidence="1">
    <location>
        <begin position="26"/>
        <end position="365"/>
    </location>
</feature>
<name>A0A382DQT9_9ZZZZ</name>
<dbReference type="InterPro" id="IPR042099">
    <property type="entry name" value="ANL_N_sf"/>
</dbReference>
<dbReference type="EMBL" id="UINC01040542">
    <property type="protein sequence ID" value="SVB40569.1"/>
    <property type="molecule type" value="Genomic_DNA"/>
</dbReference>
<dbReference type="GO" id="GO:0047474">
    <property type="term" value="F:long-chain fatty acid--protein ligase activity"/>
    <property type="evidence" value="ECO:0007669"/>
    <property type="project" value="InterPro"/>
</dbReference>
<protein>
    <recommendedName>
        <fullName evidence="1">Acyl-protein synthetase LuxE domain-containing protein</fullName>
    </recommendedName>
</protein>
<dbReference type="Pfam" id="PF04443">
    <property type="entry name" value="LuxE"/>
    <property type="match status" value="1"/>
</dbReference>
<dbReference type="InterPro" id="IPR007534">
    <property type="entry name" value="LuxE"/>
</dbReference>
<reference evidence="2" key="1">
    <citation type="submission" date="2018-05" db="EMBL/GenBank/DDBJ databases">
        <authorList>
            <person name="Lanie J.A."/>
            <person name="Ng W.-L."/>
            <person name="Kazmierczak K.M."/>
            <person name="Andrzejewski T.M."/>
            <person name="Davidsen T.M."/>
            <person name="Wayne K.J."/>
            <person name="Tettelin H."/>
            <person name="Glass J.I."/>
            <person name="Rusch D."/>
            <person name="Podicherti R."/>
            <person name="Tsui H.-C.T."/>
            <person name="Winkler M.E."/>
        </authorList>
    </citation>
    <scope>NUCLEOTIDE SEQUENCE</scope>
</reference>
<dbReference type="GO" id="GO:0008218">
    <property type="term" value="P:bioluminescence"/>
    <property type="evidence" value="ECO:0007669"/>
    <property type="project" value="InterPro"/>
</dbReference>
<proteinExistence type="predicted"/>
<dbReference type="AlphaFoldDB" id="A0A382DQT9"/>